<feature type="region of interest" description="Disordered" evidence="2">
    <location>
        <begin position="147"/>
        <end position="178"/>
    </location>
</feature>
<evidence type="ECO:0000256" key="2">
    <source>
        <dbReference type="SAM" id="MobiDB-lite"/>
    </source>
</evidence>
<dbReference type="Proteomes" id="UP000287651">
    <property type="component" value="Unassembled WGS sequence"/>
</dbReference>
<organism evidence="3 4">
    <name type="scientific">Ensete ventricosum</name>
    <name type="common">Abyssinian banana</name>
    <name type="synonym">Musa ensete</name>
    <dbReference type="NCBI Taxonomy" id="4639"/>
    <lineage>
        <taxon>Eukaryota</taxon>
        <taxon>Viridiplantae</taxon>
        <taxon>Streptophyta</taxon>
        <taxon>Embryophyta</taxon>
        <taxon>Tracheophyta</taxon>
        <taxon>Spermatophyta</taxon>
        <taxon>Magnoliopsida</taxon>
        <taxon>Liliopsida</taxon>
        <taxon>Zingiberales</taxon>
        <taxon>Musaceae</taxon>
        <taxon>Ensete</taxon>
    </lineage>
</organism>
<dbReference type="AlphaFoldDB" id="A0A426Y4C7"/>
<reference evidence="3 4" key="1">
    <citation type="journal article" date="2014" name="Agronomy (Basel)">
        <title>A Draft Genome Sequence for Ensete ventricosum, the Drought-Tolerant Tree Against Hunger.</title>
        <authorList>
            <person name="Harrison J."/>
            <person name="Moore K.A."/>
            <person name="Paszkiewicz K."/>
            <person name="Jones T."/>
            <person name="Grant M."/>
            <person name="Ambacheew D."/>
            <person name="Muzemil S."/>
            <person name="Studholme D.J."/>
        </authorList>
    </citation>
    <scope>NUCLEOTIDE SEQUENCE [LARGE SCALE GENOMIC DNA]</scope>
</reference>
<dbReference type="EMBL" id="AMZH03015069">
    <property type="protein sequence ID" value="RRT46615.1"/>
    <property type="molecule type" value="Genomic_DNA"/>
</dbReference>
<evidence type="ECO:0000313" key="3">
    <source>
        <dbReference type="EMBL" id="RRT46615.1"/>
    </source>
</evidence>
<accession>A0A426Y4C7</accession>
<keyword evidence="1" id="KW-0175">Coiled coil</keyword>
<evidence type="ECO:0000256" key="1">
    <source>
        <dbReference type="SAM" id="Coils"/>
    </source>
</evidence>
<protein>
    <submittedName>
        <fullName evidence="3">Uncharacterized protein</fullName>
    </submittedName>
</protein>
<sequence length="178" mass="20651">MGNRASLLEVELKKLKTERDPEQLTLAQQRVDELEADNAKLRSGVDELTSRLEQANKELNKLREGLAESQRQLKEHKADRRKADDKLLKLMRENEFLKAEFPGRSVASYKQSVEFVWELRRMGQVLYEYGYQVAMACFQAQYPDLKVDSDPFTEQPEDSSVPMETHQEFDDSIPPAEE</sequence>
<feature type="coiled-coil region" evidence="1">
    <location>
        <begin position="24"/>
        <end position="100"/>
    </location>
</feature>
<dbReference type="Gene3D" id="1.10.287.1490">
    <property type="match status" value="1"/>
</dbReference>
<evidence type="ECO:0000313" key="4">
    <source>
        <dbReference type="Proteomes" id="UP000287651"/>
    </source>
</evidence>
<gene>
    <name evidence="3" type="ORF">B296_00042317</name>
</gene>
<name>A0A426Y4C7_ENSVE</name>
<proteinExistence type="predicted"/>
<comment type="caution">
    <text evidence="3">The sequence shown here is derived from an EMBL/GenBank/DDBJ whole genome shotgun (WGS) entry which is preliminary data.</text>
</comment>